<feature type="signal peptide" evidence="10">
    <location>
        <begin position="1"/>
        <end position="18"/>
    </location>
</feature>
<evidence type="ECO:0000256" key="7">
    <source>
        <dbReference type="ARBA" id="ARBA00023136"/>
    </source>
</evidence>
<comment type="subcellular location">
    <subcellularLocation>
        <location evidence="1">Membrane</location>
    </subcellularLocation>
</comment>
<dbReference type="AlphaFoldDB" id="L0WBD5"/>
<feature type="transmembrane region" description="Helical" evidence="9">
    <location>
        <begin position="190"/>
        <end position="208"/>
    </location>
</feature>
<feature type="chain" id="PRO_5003948433" evidence="10">
    <location>
        <begin position="19"/>
        <end position="217"/>
    </location>
</feature>
<name>L0WBD5_9GAMM</name>
<evidence type="ECO:0000256" key="1">
    <source>
        <dbReference type="ARBA" id="ARBA00004370"/>
    </source>
</evidence>
<protein>
    <submittedName>
        <fullName evidence="12">Ubiquinol-cytochrome c reductase cytochrome c1 subunit</fullName>
    </submittedName>
</protein>
<dbReference type="GO" id="GO:0016020">
    <property type="term" value="C:membrane"/>
    <property type="evidence" value="ECO:0007669"/>
    <property type="project" value="UniProtKB-SubCell"/>
</dbReference>
<dbReference type="Pfam" id="PF02167">
    <property type="entry name" value="Cytochrom_C1"/>
    <property type="match status" value="1"/>
</dbReference>
<evidence type="ECO:0000256" key="5">
    <source>
        <dbReference type="ARBA" id="ARBA00022989"/>
    </source>
</evidence>
<keyword evidence="3 9" id="KW-0812">Transmembrane</keyword>
<dbReference type="PATRIC" id="fig|1177179.3.peg.1948"/>
<keyword evidence="6 8" id="KW-0408">Iron</keyword>
<evidence type="ECO:0000256" key="8">
    <source>
        <dbReference type="PIRSR" id="PIRSR602326-1"/>
    </source>
</evidence>
<reference evidence="12 13" key="1">
    <citation type="journal article" date="2012" name="J. Bacteriol.">
        <title>Genome Sequence of the Alkane-Degrading Bacterium Alcanivorax hongdengensis Type Strain A-11-3.</title>
        <authorList>
            <person name="Lai Q."/>
            <person name="Shao Z."/>
        </authorList>
    </citation>
    <scope>NUCLEOTIDE SEQUENCE [LARGE SCALE GENOMIC DNA]</scope>
    <source>
        <strain evidence="12 13">A-11-3</strain>
    </source>
</reference>
<feature type="binding site" description="covalent" evidence="8">
    <location>
        <position position="53"/>
    </location>
    <ligand>
        <name>heme c</name>
        <dbReference type="ChEBI" id="CHEBI:61717"/>
    </ligand>
</feature>
<keyword evidence="10" id="KW-0732">Signal</keyword>
<keyword evidence="7 9" id="KW-0472">Membrane</keyword>
<dbReference type="PANTHER" id="PTHR10266">
    <property type="entry name" value="CYTOCHROME C1"/>
    <property type="match status" value="1"/>
</dbReference>
<evidence type="ECO:0000256" key="9">
    <source>
        <dbReference type="SAM" id="Phobius"/>
    </source>
</evidence>
<dbReference type="GO" id="GO:0009055">
    <property type="term" value="F:electron transfer activity"/>
    <property type="evidence" value="ECO:0007669"/>
    <property type="project" value="InterPro"/>
</dbReference>
<evidence type="ECO:0000256" key="4">
    <source>
        <dbReference type="ARBA" id="ARBA00022723"/>
    </source>
</evidence>
<dbReference type="Proteomes" id="UP000010164">
    <property type="component" value="Unassembled WGS sequence"/>
</dbReference>
<dbReference type="eggNOG" id="COG2857">
    <property type="taxonomic scope" value="Bacteria"/>
</dbReference>
<dbReference type="InterPro" id="IPR036909">
    <property type="entry name" value="Cyt_c-like_dom_sf"/>
</dbReference>
<evidence type="ECO:0000256" key="6">
    <source>
        <dbReference type="ARBA" id="ARBA00023004"/>
    </source>
</evidence>
<dbReference type="SUPFAM" id="SSF46626">
    <property type="entry name" value="Cytochrome c"/>
    <property type="match status" value="1"/>
</dbReference>
<evidence type="ECO:0000256" key="3">
    <source>
        <dbReference type="ARBA" id="ARBA00022692"/>
    </source>
</evidence>
<feature type="binding site" description="covalent" evidence="8">
    <location>
        <position position="54"/>
    </location>
    <ligand>
        <name>heme c</name>
        <dbReference type="ChEBI" id="CHEBI:61717"/>
    </ligand>
</feature>
<dbReference type="InterPro" id="IPR002326">
    <property type="entry name" value="Cyt_c1"/>
</dbReference>
<dbReference type="RefSeq" id="WP_008929135.1">
    <property type="nucleotide sequence ID" value="NZ_AMRJ01000013.1"/>
</dbReference>
<evidence type="ECO:0000313" key="13">
    <source>
        <dbReference type="Proteomes" id="UP000010164"/>
    </source>
</evidence>
<dbReference type="STRING" id="1177179.A11A3_09785"/>
<gene>
    <name evidence="12" type="ORF">A11A3_09785</name>
</gene>
<comment type="caution">
    <text evidence="12">The sequence shown here is derived from an EMBL/GenBank/DDBJ whole genome shotgun (WGS) entry which is preliminary data.</text>
</comment>
<dbReference type="InterPro" id="IPR009056">
    <property type="entry name" value="Cyt_c-like_dom"/>
</dbReference>
<dbReference type="GO" id="GO:0046872">
    <property type="term" value="F:metal ion binding"/>
    <property type="evidence" value="ECO:0007669"/>
    <property type="project" value="UniProtKB-KW"/>
</dbReference>
<keyword evidence="2 8" id="KW-0349">Heme</keyword>
<dbReference type="PANTHER" id="PTHR10266:SF3">
    <property type="entry name" value="CYTOCHROME C1, HEME PROTEIN, MITOCHONDRIAL"/>
    <property type="match status" value="1"/>
</dbReference>
<dbReference type="Gene3D" id="1.10.760.10">
    <property type="entry name" value="Cytochrome c-like domain"/>
    <property type="match status" value="1"/>
</dbReference>
<dbReference type="EMBL" id="AMRJ01000013">
    <property type="protein sequence ID" value="EKF74281.1"/>
    <property type="molecule type" value="Genomic_DNA"/>
</dbReference>
<dbReference type="PRINTS" id="PR00603">
    <property type="entry name" value="CYTOCHROMEC1"/>
</dbReference>
<feature type="binding site" description="covalent" evidence="8">
    <location>
        <position position="149"/>
    </location>
    <ligand>
        <name>heme c</name>
        <dbReference type="ChEBI" id="CHEBI:61717"/>
    </ligand>
</feature>
<dbReference type="PROSITE" id="PS51007">
    <property type="entry name" value="CYTC"/>
    <property type="match status" value="1"/>
</dbReference>
<keyword evidence="4 8" id="KW-0479">Metal-binding</keyword>
<feature type="domain" description="Cytochrome c" evidence="11">
    <location>
        <begin position="37"/>
        <end position="176"/>
    </location>
</feature>
<accession>L0WBD5</accession>
<evidence type="ECO:0000256" key="2">
    <source>
        <dbReference type="ARBA" id="ARBA00022617"/>
    </source>
</evidence>
<evidence type="ECO:0000256" key="10">
    <source>
        <dbReference type="SAM" id="SignalP"/>
    </source>
</evidence>
<evidence type="ECO:0000259" key="11">
    <source>
        <dbReference type="PROSITE" id="PS51007"/>
    </source>
</evidence>
<feature type="binding site" description="covalent" evidence="8">
    <location>
        <position position="50"/>
    </location>
    <ligand>
        <name>heme c</name>
        <dbReference type="ChEBI" id="CHEBI:61717"/>
    </ligand>
</feature>
<organism evidence="12 13">
    <name type="scientific">Alcanivorax hongdengensis A-11-3</name>
    <dbReference type="NCBI Taxonomy" id="1177179"/>
    <lineage>
        <taxon>Bacteria</taxon>
        <taxon>Pseudomonadati</taxon>
        <taxon>Pseudomonadota</taxon>
        <taxon>Gammaproteobacteria</taxon>
        <taxon>Oceanospirillales</taxon>
        <taxon>Alcanivoracaceae</taxon>
        <taxon>Alcanivorax</taxon>
    </lineage>
</organism>
<evidence type="ECO:0000313" key="12">
    <source>
        <dbReference type="EMBL" id="EKF74281.1"/>
    </source>
</evidence>
<proteinExistence type="predicted"/>
<dbReference type="OrthoDB" id="9798864at2"/>
<keyword evidence="5 9" id="KW-1133">Transmembrane helix</keyword>
<comment type="cofactor">
    <cofactor evidence="8">
        <name>heme c</name>
        <dbReference type="ChEBI" id="CHEBI:61717"/>
    </cofactor>
    <text evidence="8">Binds 1 heme c group covalently per subunit.</text>
</comment>
<sequence>MRKWLLVFACCLPVLALASSEQGEHLKEAPVNLEDTVSLQRGAHLFVNYCMGCHSLKYLRYNRMAADLEMPEALVQKYLNFTSEKPGEPMQNGLSHADGKAFFGKAPPDLTMETRLRSPDWVYSYLTGFYKDASRPFGYNNHVYPNVGMPNVMAGLQASMSEDEFHQAMGDLTNFLTYSAEPIRPFRERLGVYVLVFLGILFVPAYLLKKEYWKDVH</sequence>
<keyword evidence="13" id="KW-1185">Reference proteome</keyword>
<dbReference type="GO" id="GO:0020037">
    <property type="term" value="F:heme binding"/>
    <property type="evidence" value="ECO:0007669"/>
    <property type="project" value="InterPro"/>
</dbReference>